<dbReference type="InterPro" id="IPR000361">
    <property type="entry name" value="ATAP_core_dom"/>
</dbReference>
<dbReference type="SUPFAM" id="SSF89360">
    <property type="entry name" value="HesB-like domain"/>
    <property type="match status" value="1"/>
</dbReference>
<organism evidence="2">
    <name type="scientific">Boldia erythrosiphon</name>
    <dbReference type="NCBI Taxonomy" id="74908"/>
    <lineage>
        <taxon>Eukaryota</taxon>
        <taxon>Rhodophyta</taxon>
        <taxon>Compsopogonophyceae</taxon>
        <taxon>Compsopogonales</taxon>
        <taxon>Boldiaceae</taxon>
        <taxon>Boldia</taxon>
    </lineage>
</organism>
<protein>
    <submittedName>
        <fullName evidence="2">Conserved hypothetical plastid protein</fullName>
    </submittedName>
</protein>
<dbReference type="PROSITE" id="PS01152">
    <property type="entry name" value="HESB"/>
    <property type="match status" value="1"/>
</dbReference>
<dbReference type="RefSeq" id="YP_009369961.1">
    <property type="nucleotide sequence ID" value="NC_034776.1"/>
</dbReference>
<dbReference type="InterPro" id="IPR035903">
    <property type="entry name" value="HesB-like_dom_sf"/>
</dbReference>
<keyword evidence="2" id="KW-0934">Plastid</keyword>
<accession>A0A1X9PTK7</accession>
<dbReference type="EMBL" id="KY709208">
    <property type="protein sequence ID" value="ARO90649.1"/>
    <property type="molecule type" value="Genomic_DNA"/>
</dbReference>
<proteinExistence type="predicted"/>
<evidence type="ECO:0000259" key="1">
    <source>
        <dbReference type="Pfam" id="PF01521"/>
    </source>
</evidence>
<dbReference type="GO" id="GO:0051536">
    <property type="term" value="F:iron-sulfur cluster binding"/>
    <property type="evidence" value="ECO:0007669"/>
    <property type="project" value="InterPro"/>
</dbReference>
<feature type="domain" description="Core" evidence="1">
    <location>
        <begin position="7"/>
        <end position="108"/>
    </location>
</feature>
<sequence>MSNKQIINITESAIAQIYTLSNSNQDIHIRIGIKQGGCSGMTYFMNLVKKEDIHITDEVLQYNSCKLICDSKSLLYLYGMFLDYKSSLIGGGFKFINPNATKICGCGKSFNI</sequence>
<dbReference type="InterPro" id="IPR016092">
    <property type="entry name" value="ATAP"/>
</dbReference>
<name>A0A1X9PTK7_9RHOD</name>
<dbReference type="PANTHER" id="PTHR47265:SF1">
    <property type="entry name" value="IRON-SULFUR ASSEMBLY PROTEIN ISCA, CHLOROPLASTIC"/>
    <property type="match status" value="1"/>
</dbReference>
<dbReference type="Gene3D" id="2.60.300.12">
    <property type="entry name" value="HesB-like domain"/>
    <property type="match status" value="1"/>
</dbReference>
<geneLocation type="chloroplast" evidence="2"/>
<dbReference type="Pfam" id="PF01521">
    <property type="entry name" value="Fe-S_biosyn"/>
    <property type="match status" value="1"/>
</dbReference>
<dbReference type="InterPro" id="IPR017870">
    <property type="entry name" value="FeS_cluster_insertion_CS"/>
</dbReference>
<dbReference type="PANTHER" id="PTHR47265">
    <property type="entry name" value="IRON-SULFUR ASSEMBLY PROTEIN ISCA, CHLOROPLASTIC"/>
    <property type="match status" value="1"/>
</dbReference>
<gene>
    <name evidence="2" type="primary">ycf83</name>
</gene>
<reference evidence="2" key="1">
    <citation type="submission" date="2017-03" db="EMBL/GenBank/DDBJ databases">
        <title>The new red algal subphylum Proteorhodophytina comprises the largest and most divergent plastid genomes known.</title>
        <authorList>
            <person name="Munoz-Gomez S.A."/>
            <person name="Mejia-Franco F.G."/>
            <person name="Durnin K."/>
            <person name="Morgan C."/>
            <person name="Grisdale C.J."/>
            <person name="Archibald J.M."/>
            <person name="Slamovits C.H."/>
        </authorList>
    </citation>
    <scope>NUCLEOTIDE SEQUENCE</scope>
    <source>
        <strain evidence="2">UTEX LB2858</strain>
    </source>
</reference>
<dbReference type="NCBIfam" id="TIGR00049">
    <property type="entry name" value="iron-sulfur cluster assembly accessory protein"/>
    <property type="match status" value="1"/>
</dbReference>
<dbReference type="GO" id="GO:0030674">
    <property type="term" value="F:protein-macromolecule adaptor activity"/>
    <property type="evidence" value="ECO:0007669"/>
    <property type="project" value="TreeGrafter"/>
</dbReference>
<evidence type="ECO:0000313" key="2">
    <source>
        <dbReference type="EMBL" id="ARO90649.1"/>
    </source>
</evidence>
<dbReference type="GO" id="GO:0009570">
    <property type="term" value="C:chloroplast stroma"/>
    <property type="evidence" value="ECO:0007669"/>
    <property type="project" value="TreeGrafter"/>
</dbReference>
<keyword evidence="2" id="KW-0150">Chloroplast</keyword>
<dbReference type="GO" id="GO:0016226">
    <property type="term" value="P:iron-sulfur cluster assembly"/>
    <property type="evidence" value="ECO:0007669"/>
    <property type="project" value="InterPro"/>
</dbReference>
<dbReference type="GeneID" id="32891467"/>
<dbReference type="InterPro" id="IPR031108">
    <property type="entry name" value="IscA_plant_cyanobact"/>
</dbReference>
<dbReference type="AlphaFoldDB" id="A0A1X9PTK7"/>